<dbReference type="EMBL" id="FUKJ01000045">
    <property type="protein sequence ID" value="SJM89889.1"/>
    <property type="molecule type" value="Genomic_DNA"/>
</dbReference>
<feature type="domain" description="Putative restriction endonuclease" evidence="1">
    <location>
        <begin position="20"/>
        <end position="193"/>
    </location>
</feature>
<protein>
    <recommendedName>
        <fullName evidence="1">Putative restriction endonuclease domain-containing protein</fullName>
    </recommendedName>
</protein>
<dbReference type="AlphaFoldDB" id="A0A1R4H225"/>
<evidence type="ECO:0000313" key="3">
    <source>
        <dbReference type="Proteomes" id="UP000195442"/>
    </source>
</evidence>
<reference evidence="3" key="1">
    <citation type="submission" date="2017-02" db="EMBL/GenBank/DDBJ databases">
        <authorList>
            <person name="Daims H."/>
        </authorList>
    </citation>
    <scope>NUCLEOTIDE SEQUENCE [LARGE SCALE GENOMIC DNA]</scope>
</reference>
<dbReference type="Pfam" id="PF05685">
    <property type="entry name" value="Uma2"/>
    <property type="match status" value="1"/>
</dbReference>
<dbReference type="InterPro" id="IPR008538">
    <property type="entry name" value="Uma2"/>
</dbReference>
<dbReference type="SUPFAM" id="SSF52980">
    <property type="entry name" value="Restriction endonuclease-like"/>
    <property type="match status" value="1"/>
</dbReference>
<dbReference type="OrthoDB" id="9799703at2"/>
<dbReference type="Gene3D" id="3.90.1570.10">
    <property type="entry name" value="tt1808, chain A"/>
    <property type="match status" value="1"/>
</dbReference>
<keyword evidence="3" id="KW-1185">Reference proteome</keyword>
<organism evidence="2 3">
    <name type="scientific">Crenothrix polyspora</name>
    <dbReference type="NCBI Taxonomy" id="360316"/>
    <lineage>
        <taxon>Bacteria</taxon>
        <taxon>Pseudomonadati</taxon>
        <taxon>Pseudomonadota</taxon>
        <taxon>Gammaproteobacteria</taxon>
        <taxon>Methylococcales</taxon>
        <taxon>Crenotrichaceae</taxon>
        <taxon>Crenothrix</taxon>
    </lineage>
</organism>
<dbReference type="RefSeq" id="WP_087145840.1">
    <property type="nucleotide sequence ID" value="NZ_FUKJ01000045.1"/>
</dbReference>
<dbReference type="InterPro" id="IPR011335">
    <property type="entry name" value="Restrct_endonuc-II-like"/>
</dbReference>
<proteinExistence type="predicted"/>
<accession>A0A1R4H225</accession>
<name>A0A1R4H225_9GAMM</name>
<dbReference type="PANTHER" id="PTHR34107">
    <property type="entry name" value="SLL0198 PROTEIN-RELATED"/>
    <property type="match status" value="1"/>
</dbReference>
<sequence length="203" mass="23650">MAKITHLSQLDLNQTYSYADYLTWHLNEAVELIKGKIMLMSPAPNVKHQGISGNLYGMLYNFFRHKKCRFFPAPFDVRLYNRKKSILTNKEIYTVVQPDVCVICNPELLDKQGCNGAPDWIIEIVSRGNSKREMNIKYDLYQEAGVSEYWLIYPEHQAIHQFVLDEKGCYQLKHMYADGFAIPSLFPDLAIDLAEVFETWEEE</sequence>
<evidence type="ECO:0000259" key="1">
    <source>
        <dbReference type="Pfam" id="PF05685"/>
    </source>
</evidence>
<dbReference type="InterPro" id="IPR012296">
    <property type="entry name" value="Nuclease_put_TT1808"/>
</dbReference>
<evidence type="ECO:0000313" key="2">
    <source>
        <dbReference type="EMBL" id="SJM89889.1"/>
    </source>
</evidence>
<dbReference type="PANTHER" id="PTHR34107:SF4">
    <property type="entry name" value="SLL1222 PROTEIN"/>
    <property type="match status" value="1"/>
</dbReference>
<gene>
    <name evidence="2" type="ORF">CRENPOLYSF2_1390003</name>
</gene>
<dbReference type="Proteomes" id="UP000195442">
    <property type="component" value="Unassembled WGS sequence"/>
</dbReference>
<dbReference type="CDD" id="cd06260">
    <property type="entry name" value="DUF820-like"/>
    <property type="match status" value="1"/>
</dbReference>